<accession>A0A857MEK9</accession>
<sequence length="145" mass="15611">MGEDGPKVIYRTRIRVRTAILVAAFLVLLAVYGYTSERYPPEEKAGRPVSTVQEQAKSTRTPSSTSSTKRTSSTTESSSAGETEETTTDEESSTDTTDTSDETLTSTARRPKLTTTSVPGIPVPIPRITTEDGDETTTAEESSAR</sequence>
<reference evidence="3" key="1">
    <citation type="journal article" date="2021" name="Nat. Microbiol.">
        <title>Cocultivation of an ultrasmall environmental parasitic bacterium with lytic ability against bacteria associated with wastewater foams.</title>
        <authorList>
            <person name="Batinovic S."/>
            <person name="Rose J.J.A."/>
            <person name="Ratcliffe J."/>
            <person name="Seviour R.J."/>
            <person name="Petrovski S."/>
        </authorList>
    </citation>
    <scope>NUCLEOTIDE SEQUENCE</scope>
    <source>
        <strain evidence="3">CON44</strain>
    </source>
</reference>
<feature type="compositionally biased region" description="Acidic residues" evidence="1">
    <location>
        <begin position="82"/>
        <end position="101"/>
    </location>
</feature>
<feature type="region of interest" description="Disordered" evidence="1">
    <location>
        <begin position="37"/>
        <end position="145"/>
    </location>
</feature>
<feature type="transmembrane region" description="Helical" evidence="2">
    <location>
        <begin position="16"/>
        <end position="34"/>
    </location>
</feature>
<evidence type="ECO:0000256" key="1">
    <source>
        <dbReference type="SAM" id="MobiDB-lite"/>
    </source>
</evidence>
<protein>
    <submittedName>
        <fullName evidence="3">Uncharacterized protein</fullName>
    </submittedName>
</protein>
<proteinExistence type="predicted"/>
<keyword evidence="2" id="KW-1133">Transmembrane helix</keyword>
<organism evidence="3">
    <name type="scientific">Gordonia amarae</name>
    <dbReference type="NCBI Taxonomy" id="36821"/>
    <lineage>
        <taxon>Bacteria</taxon>
        <taxon>Bacillati</taxon>
        <taxon>Actinomycetota</taxon>
        <taxon>Actinomycetes</taxon>
        <taxon>Mycobacteriales</taxon>
        <taxon>Gordoniaceae</taxon>
        <taxon>Gordonia</taxon>
    </lineage>
</organism>
<dbReference type="RefSeq" id="WP_005190392.1">
    <property type="nucleotide sequence ID" value="NZ_CP045804.1"/>
</dbReference>
<evidence type="ECO:0000313" key="3">
    <source>
        <dbReference type="EMBL" id="QHN40618.1"/>
    </source>
</evidence>
<keyword evidence="2" id="KW-0812">Transmembrane</keyword>
<dbReference type="AlphaFoldDB" id="A0A857MEK9"/>
<evidence type="ECO:0000256" key="2">
    <source>
        <dbReference type="SAM" id="Phobius"/>
    </source>
</evidence>
<dbReference type="EMBL" id="CP045810">
    <property type="protein sequence ID" value="QHN40618.1"/>
    <property type="molecule type" value="Genomic_DNA"/>
</dbReference>
<name>A0A857MEK9_9ACTN</name>
<feature type="compositionally biased region" description="Low complexity" evidence="1">
    <location>
        <begin position="58"/>
        <end position="81"/>
    </location>
</feature>
<keyword evidence="2" id="KW-0472">Membrane</keyword>
<gene>
    <name evidence="3" type="ORF">GII30_17030</name>
</gene>